<reference evidence="2" key="1">
    <citation type="submission" date="2014-07" db="EMBL/GenBank/DDBJ databases">
        <title>Identification of a novel salt tolerance gene in wild soybean by whole-genome sequencing.</title>
        <authorList>
            <person name="Lam H.-M."/>
            <person name="Qi X."/>
            <person name="Li M.-W."/>
            <person name="Liu X."/>
            <person name="Xie M."/>
            <person name="Ni M."/>
            <person name="Xu X."/>
        </authorList>
    </citation>
    <scope>NUCLEOTIDE SEQUENCE [LARGE SCALE GENOMIC DNA]</scope>
    <source>
        <tissue evidence="2">Root</tissue>
    </source>
</reference>
<gene>
    <name evidence="2" type="ORF">glysoja_028742</name>
</gene>
<dbReference type="Proteomes" id="UP000053555">
    <property type="component" value="Unassembled WGS sequence"/>
</dbReference>
<evidence type="ECO:0000313" key="2">
    <source>
        <dbReference type="EMBL" id="KHN24896.1"/>
    </source>
</evidence>
<sequence>LLTLSDFSTIRVLNIILVLFLLLIIVHVQPNLGTRVLNMENNPLRLQSLNKSPIHPSRPYGCTYILGFGGMHCPVKEMNANNRQR</sequence>
<keyword evidence="1" id="KW-1133">Transmembrane helix</keyword>
<organism evidence="2">
    <name type="scientific">Glycine soja</name>
    <name type="common">Wild soybean</name>
    <dbReference type="NCBI Taxonomy" id="3848"/>
    <lineage>
        <taxon>Eukaryota</taxon>
        <taxon>Viridiplantae</taxon>
        <taxon>Streptophyta</taxon>
        <taxon>Embryophyta</taxon>
        <taxon>Tracheophyta</taxon>
        <taxon>Spermatophyta</taxon>
        <taxon>Magnoliopsida</taxon>
        <taxon>eudicotyledons</taxon>
        <taxon>Gunneridae</taxon>
        <taxon>Pentapetalae</taxon>
        <taxon>rosids</taxon>
        <taxon>fabids</taxon>
        <taxon>Fabales</taxon>
        <taxon>Fabaceae</taxon>
        <taxon>Papilionoideae</taxon>
        <taxon>50 kb inversion clade</taxon>
        <taxon>NPAAA clade</taxon>
        <taxon>indigoferoid/millettioid clade</taxon>
        <taxon>Phaseoleae</taxon>
        <taxon>Glycine</taxon>
        <taxon>Glycine subgen. Soja</taxon>
    </lineage>
</organism>
<dbReference type="EMBL" id="KN654903">
    <property type="protein sequence ID" value="KHN24896.1"/>
    <property type="molecule type" value="Genomic_DNA"/>
</dbReference>
<feature type="transmembrane region" description="Helical" evidence="1">
    <location>
        <begin position="12"/>
        <end position="29"/>
    </location>
</feature>
<feature type="non-terminal residue" evidence="2">
    <location>
        <position position="1"/>
    </location>
</feature>
<evidence type="ECO:0000256" key="1">
    <source>
        <dbReference type="SAM" id="Phobius"/>
    </source>
</evidence>
<accession>A0A0B2QTD0</accession>
<protein>
    <submittedName>
        <fullName evidence="2">Uncharacterized protein</fullName>
    </submittedName>
</protein>
<proteinExistence type="predicted"/>
<keyword evidence="1" id="KW-0812">Transmembrane</keyword>
<dbReference type="AlphaFoldDB" id="A0A0B2QTD0"/>
<keyword evidence="1" id="KW-0472">Membrane</keyword>
<name>A0A0B2QTD0_GLYSO</name>